<proteinExistence type="predicted"/>
<accession>A0AA39GB86</accession>
<feature type="signal peptide" evidence="1">
    <location>
        <begin position="1"/>
        <end position="18"/>
    </location>
</feature>
<reference evidence="2" key="1">
    <citation type="submission" date="2022-10" db="EMBL/GenBank/DDBJ databases">
        <title>Determination and structural analysis of whole genome sequence of Sarocladium strictum F4-1.</title>
        <authorList>
            <person name="Hu L."/>
            <person name="Jiang Y."/>
        </authorList>
    </citation>
    <scope>NUCLEOTIDE SEQUENCE</scope>
    <source>
        <strain evidence="2">F4-1</strain>
    </source>
</reference>
<keyword evidence="1" id="KW-0732">Signal</keyword>
<evidence type="ECO:0000313" key="3">
    <source>
        <dbReference type="Proteomes" id="UP001175261"/>
    </source>
</evidence>
<evidence type="ECO:0000313" key="2">
    <source>
        <dbReference type="EMBL" id="KAK0383946.1"/>
    </source>
</evidence>
<comment type="caution">
    <text evidence="2">The sequence shown here is derived from an EMBL/GenBank/DDBJ whole genome shotgun (WGS) entry which is preliminary data.</text>
</comment>
<feature type="chain" id="PRO_5041455736" evidence="1">
    <location>
        <begin position="19"/>
        <end position="92"/>
    </location>
</feature>
<dbReference type="EMBL" id="JAPDFR010000008">
    <property type="protein sequence ID" value="KAK0383946.1"/>
    <property type="molecule type" value="Genomic_DNA"/>
</dbReference>
<keyword evidence="3" id="KW-1185">Reference proteome</keyword>
<organism evidence="2 3">
    <name type="scientific">Sarocladium strictum</name>
    <name type="common">Black bundle disease fungus</name>
    <name type="synonym">Acremonium strictum</name>
    <dbReference type="NCBI Taxonomy" id="5046"/>
    <lineage>
        <taxon>Eukaryota</taxon>
        <taxon>Fungi</taxon>
        <taxon>Dikarya</taxon>
        <taxon>Ascomycota</taxon>
        <taxon>Pezizomycotina</taxon>
        <taxon>Sordariomycetes</taxon>
        <taxon>Hypocreomycetidae</taxon>
        <taxon>Hypocreales</taxon>
        <taxon>Sarocladiaceae</taxon>
        <taxon>Sarocladium</taxon>
    </lineage>
</organism>
<gene>
    <name evidence="2" type="ORF">NLU13_8037</name>
</gene>
<sequence length="92" mass="9637">MHFLSLMTTAGLLATATAAPSRASNVLATRQGCPYESYNRCVGEVRSSCLSSGLEICQEPGCGGPCQACDNFCREKAIADCVELGCVDPNSK</sequence>
<dbReference type="AlphaFoldDB" id="A0AA39GB86"/>
<dbReference type="Proteomes" id="UP001175261">
    <property type="component" value="Unassembled WGS sequence"/>
</dbReference>
<evidence type="ECO:0000256" key="1">
    <source>
        <dbReference type="SAM" id="SignalP"/>
    </source>
</evidence>
<protein>
    <submittedName>
        <fullName evidence="2">Uncharacterized protein</fullName>
    </submittedName>
</protein>
<name>A0AA39GB86_SARSR</name>